<keyword evidence="1" id="KW-0732">Signal</keyword>
<evidence type="ECO:0000259" key="2">
    <source>
        <dbReference type="Pfam" id="PF13349"/>
    </source>
</evidence>
<sequence>MKSSLKSVIHFVILSSTATLSLSALAGDAVNQQLSVTENPSVKVKVQRGQLQFIAWDQASIKVEGNLDDLSQGLTLEQQGNHFVIEDKMPRNYNGNNKQGSNLTIYLPAKIMLDNEGVSTDVSIANFTGEIKIAQVSGNLSLNHLSGDIQANTVSGDITSKNLSGKLTFESVSGDIDDQQSEGQSTLRMVSGDIDIQAGQYSQVSIEQVSGEIKAELMTIEELKLTAISGDTELMVAHSLKDATLESISGNLAITFMTMPDAQFNIDGGPGGKIRNNLTQDKPLKPKYSPGASLTFATQAGHGRININTISGTIELASK</sequence>
<dbReference type="Pfam" id="PF13349">
    <property type="entry name" value="DUF4097"/>
    <property type="match status" value="1"/>
</dbReference>
<keyword evidence="4" id="KW-1185">Reference proteome</keyword>
<proteinExistence type="predicted"/>
<dbReference type="Proteomes" id="UP000502608">
    <property type="component" value="Chromosome"/>
</dbReference>
<dbReference type="RefSeq" id="WP_167679208.1">
    <property type="nucleotide sequence ID" value="NZ_CP050313.1"/>
</dbReference>
<protein>
    <submittedName>
        <fullName evidence="3">DUF4097 domain-containing protein</fullName>
    </submittedName>
</protein>
<evidence type="ECO:0000256" key="1">
    <source>
        <dbReference type="SAM" id="SignalP"/>
    </source>
</evidence>
<accession>A0A6G9QM19</accession>
<feature type="chain" id="PRO_5026152406" evidence="1">
    <location>
        <begin position="27"/>
        <end position="319"/>
    </location>
</feature>
<dbReference type="EMBL" id="CP050313">
    <property type="protein sequence ID" value="QIR15438.1"/>
    <property type="molecule type" value="Genomic_DNA"/>
</dbReference>
<gene>
    <name evidence="3" type="ORF">HBH39_13790</name>
</gene>
<reference evidence="3 4" key="1">
    <citation type="submission" date="2020-03" db="EMBL/GenBank/DDBJ databases">
        <title>Complete genome sequence of Shewanella sp.</title>
        <authorList>
            <person name="Kim Y.-S."/>
            <person name="Kim S.-J."/>
            <person name="Jung H.-K."/>
            <person name="Kim K.-H."/>
        </authorList>
    </citation>
    <scope>NUCLEOTIDE SEQUENCE [LARGE SCALE GENOMIC DNA]</scope>
    <source>
        <strain evidence="3 4">PN3F2</strain>
    </source>
</reference>
<evidence type="ECO:0000313" key="4">
    <source>
        <dbReference type="Proteomes" id="UP000502608"/>
    </source>
</evidence>
<dbReference type="InterPro" id="IPR025164">
    <property type="entry name" value="Toastrack_DUF4097"/>
</dbReference>
<evidence type="ECO:0000313" key="3">
    <source>
        <dbReference type="EMBL" id="QIR15438.1"/>
    </source>
</evidence>
<feature type="domain" description="DUF4097" evidence="2">
    <location>
        <begin position="50"/>
        <end position="256"/>
    </location>
</feature>
<feature type="signal peptide" evidence="1">
    <location>
        <begin position="1"/>
        <end position="26"/>
    </location>
</feature>
<name>A0A6G9QM19_9GAMM</name>
<dbReference type="KEGG" id="saes:HBH39_13790"/>
<dbReference type="AlphaFoldDB" id="A0A6G9QM19"/>
<organism evidence="3 4">
    <name type="scientific">Shewanella aestuarii</name>
    <dbReference type="NCBI Taxonomy" id="1028752"/>
    <lineage>
        <taxon>Bacteria</taxon>
        <taxon>Pseudomonadati</taxon>
        <taxon>Pseudomonadota</taxon>
        <taxon>Gammaproteobacteria</taxon>
        <taxon>Alteromonadales</taxon>
        <taxon>Shewanellaceae</taxon>
        <taxon>Shewanella</taxon>
    </lineage>
</organism>